<organism evidence="7 8">
    <name type="scientific">Nadsonia fulvescens var. elongata DSM 6958</name>
    <dbReference type="NCBI Taxonomy" id="857566"/>
    <lineage>
        <taxon>Eukaryota</taxon>
        <taxon>Fungi</taxon>
        <taxon>Dikarya</taxon>
        <taxon>Ascomycota</taxon>
        <taxon>Saccharomycotina</taxon>
        <taxon>Dipodascomycetes</taxon>
        <taxon>Dipodascales</taxon>
        <taxon>Dipodascales incertae sedis</taxon>
        <taxon>Nadsonia</taxon>
    </lineage>
</organism>
<dbReference type="PROSITE" id="PS51417">
    <property type="entry name" value="ARF"/>
    <property type="match status" value="1"/>
</dbReference>
<dbReference type="Pfam" id="PF00025">
    <property type="entry name" value="Arf"/>
    <property type="match status" value="1"/>
</dbReference>
<dbReference type="OrthoDB" id="2011769at2759"/>
<dbReference type="SUPFAM" id="SSF52540">
    <property type="entry name" value="P-loop containing nucleoside triphosphate hydrolases"/>
    <property type="match status" value="1"/>
</dbReference>
<dbReference type="GO" id="GO:0005525">
    <property type="term" value="F:GTP binding"/>
    <property type="evidence" value="ECO:0007669"/>
    <property type="project" value="UniProtKB-KW"/>
</dbReference>
<dbReference type="Proteomes" id="UP000095009">
    <property type="component" value="Unassembled WGS sequence"/>
</dbReference>
<dbReference type="Gene3D" id="3.40.50.300">
    <property type="entry name" value="P-loop containing nucleotide triphosphate hydrolases"/>
    <property type="match status" value="1"/>
</dbReference>
<dbReference type="InterPro" id="IPR006689">
    <property type="entry name" value="Small_GTPase_ARF/SAR"/>
</dbReference>
<dbReference type="PRINTS" id="PR00328">
    <property type="entry name" value="SAR1GTPBP"/>
</dbReference>
<feature type="binding site" evidence="5">
    <location>
        <position position="57"/>
    </location>
    <ligand>
        <name>Mg(2+)</name>
        <dbReference type="ChEBI" id="CHEBI:18420"/>
    </ligand>
</feature>
<evidence type="ECO:0000256" key="5">
    <source>
        <dbReference type="PIRSR" id="PIRSR606689-2"/>
    </source>
</evidence>
<dbReference type="PROSITE" id="PS51419">
    <property type="entry name" value="RAB"/>
    <property type="match status" value="1"/>
</dbReference>
<dbReference type="SMART" id="SM00175">
    <property type="entry name" value="RAB"/>
    <property type="match status" value="1"/>
</dbReference>
<dbReference type="AlphaFoldDB" id="A0A1E3PGF9"/>
<dbReference type="GO" id="GO:0003924">
    <property type="term" value="F:GTPase activity"/>
    <property type="evidence" value="ECO:0007669"/>
    <property type="project" value="InterPro"/>
</dbReference>
<keyword evidence="2 4" id="KW-0547">Nucleotide-binding</keyword>
<dbReference type="CDD" id="cd04159">
    <property type="entry name" value="Arl10_like"/>
    <property type="match status" value="1"/>
</dbReference>
<sequence>MATISIYSWFQSVYNYLLSLFWSTELDVTLLGLQNAGKTSLLKVFIGEEFSPDSIPTVGFAMKRVKHGHVTLKCWDLGGQPRFRSMWERYCRGVNCVVFVLDSADASTFETAKTELNALLSKEALVGIPLLVLGNKNDLPASIGTEEIINILQLEQYKDRDISVLSISVKEGKGLPGVLSWLISRKNSNK</sequence>
<dbReference type="GO" id="GO:0015031">
    <property type="term" value="P:protein transport"/>
    <property type="evidence" value="ECO:0007669"/>
    <property type="project" value="InterPro"/>
</dbReference>
<feature type="binding site" evidence="4">
    <location>
        <begin position="135"/>
        <end position="138"/>
    </location>
    <ligand>
        <name>GTP</name>
        <dbReference type="ChEBI" id="CHEBI:37565"/>
    </ligand>
</feature>
<feature type="binding site" evidence="5">
    <location>
        <position position="39"/>
    </location>
    <ligand>
        <name>Mg(2+)</name>
        <dbReference type="ChEBI" id="CHEBI:18420"/>
    </ligand>
</feature>
<keyword evidence="7" id="KW-0378">Hydrolase</keyword>
<protein>
    <submittedName>
        <fullName evidence="7">p-loop containing nucleoside triphosphate hydrolase protein</fullName>
    </submittedName>
</protein>
<dbReference type="PANTHER" id="PTHR45732:SF7">
    <property type="entry name" value="ADP-RIBOSYLATION FACTOR-LIKE PROTEIN 8"/>
    <property type="match status" value="1"/>
</dbReference>
<evidence type="ECO:0000256" key="4">
    <source>
        <dbReference type="PIRSR" id="PIRSR606689-1"/>
    </source>
</evidence>
<evidence type="ECO:0000313" key="7">
    <source>
        <dbReference type="EMBL" id="ODQ64481.1"/>
    </source>
</evidence>
<evidence type="ECO:0000256" key="3">
    <source>
        <dbReference type="ARBA" id="ARBA00023134"/>
    </source>
</evidence>
<accession>A0A1E3PGF9</accession>
<proteinExistence type="inferred from homology"/>
<dbReference type="InterPro" id="IPR027417">
    <property type="entry name" value="P-loop_NTPase"/>
</dbReference>
<comment type="similarity">
    <text evidence="1 6">Belongs to the small GTPase superfamily. Arf family.</text>
</comment>
<feature type="binding site" evidence="4">
    <location>
        <begin position="32"/>
        <end position="39"/>
    </location>
    <ligand>
        <name>GTP</name>
        <dbReference type="ChEBI" id="CHEBI:37565"/>
    </ligand>
</feature>
<keyword evidence="5" id="KW-0479">Metal-binding</keyword>
<evidence type="ECO:0000256" key="1">
    <source>
        <dbReference type="ARBA" id="ARBA00010290"/>
    </source>
</evidence>
<evidence type="ECO:0000256" key="6">
    <source>
        <dbReference type="RuleBase" id="RU003925"/>
    </source>
</evidence>
<feature type="binding site" evidence="4">
    <location>
        <position position="79"/>
    </location>
    <ligand>
        <name>GTP</name>
        <dbReference type="ChEBI" id="CHEBI:37565"/>
    </ligand>
</feature>
<gene>
    <name evidence="7" type="ORF">NADFUDRAFT_26543</name>
</gene>
<dbReference type="SMART" id="SM00177">
    <property type="entry name" value="ARF"/>
    <property type="match status" value="1"/>
</dbReference>
<dbReference type="PANTHER" id="PTHR45732">
    <property type="entry name" value="ADP-RIBOSYLATION FACTOR-LIKE PROTEIN 8"/>
    <property type="match status" value="1"/>
</dbReference>
<dbReference type="GO" id="GO:0046872">
    <property type="term" value="F:metal ion binding"/>
    <property type="evidence" value="ECO:0007669"/>
    <property type="project" value="UniProtKB-KW"/>
</dbReference>
<dbReference type="GO" id="GO:0098852">
    <property type="term" value="C:lytic vacuole membrane"/>
    <property type="evidence" value="ECO:0007669"/>
    <property type="project" value="TreeGrafter"/>
</dbReference>
<keyword evidence="5" id="KW-0460">Magnesium</keyword>
<dbReference type="STRING" id="857566.A0A1E3PGF9"/>
<keyword evidence="3 4" id="KW-0342">GTP-binding</keyword>
<reference evidence="7 8" key="1">
    <citation type="journal article" date="2016" name="Proc. Natl. Acad. Sci. U.S.A.">
        <title>Comparative genomics of biotechnologically important yeasts.</title>
        <authorList>
            <person name="Riley R."/>
            <person name="Haridas S."/>
            <person name="Wolfe K.H."/>
            <person name="Lopes M.R."/>
            <person name="Hittinger C.T."/>
            <person name="Goeker M."/>
            <person name="Salamov A.A."/>
            <person name="Wisecaver J.H."/>
            <person name="Long T.M."/>
            <person name="Calvey C.H."/>
            <person name="Aerts A.L."/>
            <person name="Barry K.W."/>
            <person name="Choi C."/>
            <person name="Clum A."/>
            <person name="Coughlan A.Y."/>
            <person name="Deshpande S."/>
            <person name="Douglass A.P."/>
            <person name="Hanson S.J."/>
            <person name="Klenk H.-P."/>
            <person name="LaButti K.M."/>
            <person name="Lapidus A."/>
            <person name="Lindquist E.A."/>
            <person name="Lipzen A.M."/>
            <person name="Meier-Kolthoff J.P."/>
            <person name="Ohm R.A."/>
            <person name="Otillar R.P."/>
            <person name="Pangilinan J.L."/>
            <person name="Peng Y."/>
            <person name="Rokas A."/>
            <person name="Rosa C.A."/>
            <person name="Scheuner C."/>
            <person name="Sibirny A.A."/>
            <person name="Slot J.C."/>
            <person name="Stielow J.B."/>
            <person name="Sun H."/>
            <person name="Kurtzman C.P."/>
            <person name="Blackwell M."/>
            <person name="Grigoriev I.V."/>
            <person name="Jeffries T.W."/>
        </authorList>
    </citation>
    <scope>NUCLEOTIDE SEQUENCE [LARGE SCALE GENOMIC DNA]</scope>
    <source>
        <strain evidence="7 8">DSM 6958</strain>
    </source>
</reference>
<dbReference type="InterPro" id="IPR005225">
    <property type="entry name" value="Small_GTP-bd"/>
</dbReference>
<dbReference type="FunFam" id="3.40.50.300:FF:001166">
    <property type="entry name" value="ADP-ribosylation factor D"/>
    <property type="match status" value="1"/>
</dbReference>
<dbReference type="InterPro" id="IPR044154">
    <property type="entry name" value="Arl8a/8b"/>
</dbReference>
<evidence type="ECO:0000256" key="2">
    <source>
        <dbReference type="ARBA" id="ARBA00022741"/>
    </source>
</evidence>
<name>A0A1E3PGF9_9ASCO</name>
<dbReference type="NCBIfam" id="TIGR00231">
    <property type="entry name" value="small_GTP"/>
    <property type="match status" value="1"/>
</dbReference>
<dbReference type="SMART" id="SM00178">
    <property type="entry name" value="SAR"/>
    <property type="match status" value="1"/>
</dbReference>
<dbReference type="EMBL" id="KV454411">
    <property type="protein sequence ID" value="ODQ64481.1"/>
    <property type="molecule type" value="Genomic_DNA"/>
</dbReference>
<evidence type="ECO:0000313" key="8">
    <source>
        <dbReference type="Proteomes" id="UP000095009"/>
    </source>
</evidence>
<keyword evidence="8" id="KW-1185">Reference proteome</keyword>